<dbReference type="AlphaFoldDB" id="A0AAE1DH73"/>
<dbReference type="Proteomes" id="UP001283361">
    <property type="component" value="Unassembled WGS sequence"/>
</dbReference>
<accession>A0AAE1DH73</accession>
<gene>
    <name evidence="2" type="ORF">RRG08_066104</name>
</gene>
<evidence type="ECO:0000313" key="2">
    <source>
        <dbReference type="EMBL" id="KAK3769333.1"/>
    </source>
</evidence>
<feature type="region of interest" description="Disordered" evidence="1">
    <location>
        <begin position="140"/>
        <end position="163"/>
    </location>
</feature>
<comment type="caution">
    <text evidence="2">The sequence shown here is derived from an EMBL/GenBank/DDBJ whole genome shotgun (WGS) entry which is preliminary data.</text>
</comment>
<sequence>MRFTDRSPGGCVSPIDMTTSEIYRQTGHLVVASRLLTCQPLRFTDRSPGGCVSSIDMSTSEIYRQTGHLEVASRLLTCQPLRFTDRSPGGCVSSIDMSTSEIYRQAPGFHYCPAGQRRKGKSVGTFGSFLHKFQRFFKKPRSGQEISRDSTRCPTAPDTVVQT</sequence>
<protein>
    <submittedName>
        <fullName evidence="2">Uncharacterized protein</fullName>
    </submittedName>
</protein>
<evidence type="ECO:0000256" key="1">
    <source>
        <dbReference type="SAM" id="MobiDB-lite"/>
    </source>
</evidence>
<organism evidence="2 3">
    <name type="scientific">Elysia crispata</name>
    <name type="common">lettuce slug</name>
    <dbReference type="NCBI Taxonomy" id="231223"/>
    <lineage>
        <taxon>Eukaryota</taxon>
        <taxon>Metazoa</taxon>
        <taxon>Spiralia</taxon>
        <taxon>Lophotrochozoa</taxon>
        <taxon>Mollusca</taxon>
        <taxon>Gastropoda</taxon>
        <taxon>Heterobranchia</taxon>
        <taxon>Euthyneura</taxon>
        <taxon>Panpulmonata</taxon>
        <taxon>Sacoglossa</taxon>
        <taxon>Placobranchoidea</taxon>
        <taxon>Plakobranchidae</taxon>
        <taxon>Elysia</taxon>
    </lineage>
</organism>
<evidence type="ECO:0000313" key="3">
    <source>
        <dbReference type="Proteomes" id="UP001283361"/>
    </source>
</evidence>
<reference evidence="2" key="1">
    <citation type="journal article" date="2023" name="G3 (Bethesda)">
        <title>A reference genome for the long-term kleptoplast-retaining sea slug Elysia crispata morphotype clarki.</title>
        <authorList>
            <person name="Eastman K.E."/>
            <person name="Pendleton A.L."/>
            <person name="Shaikh M.A."/>
            <person name="Suttiyut T."/>
            <person name="Ogas R."/>
            <person name="Tomko P."/>
            <person name="Gavelis G."/>
            <person name="Widhalm J.R."/>
            <person name="Wisecaver J.H."/>
        </authorList>
    </citation>
    <scope>NUCLEOTIDE SEQUENCE</scope>
    <source>
        <strain evidence="2">ECLA1</strain>
    </source>
</reference>
<keyword evidence="3" id="KW-1185">Reference proteome</keyword>
<dbReference type="EMBL" id="JAWDGP010003943">
    <property type="protein sequence ID" value="KAK3769333.1"/>
    <property type="molecule type" value="Genomic_DNA"/>
</dbReference>
<proteinExistence type="predicted"/>
<name>A0AAE1DH73_9GAST</name>